<evidence type="ECO:0000313" key="2">
    <source>
        <dbReference type="EMBL" id="AII14731.1"/>
    </source>
</evidence>
<sequence>MKNILIIADGILAKHFLERLFNSKNNSLHNYTIITYNDETIPQMQTNFENFSFLSFDPTSLAKLSKNIKQDYEKFLIIMDSEFDTKSVYENLKKISQKTEIDIMDQWGLEDEITTNDFRLRLIDARKILSSRFMDFLPDVPVIADNIGLGIGEIMEVKVPNGSSYVYRHVGNIRKKKWKIAMIYRSQDYIIATPETIILPNDVLLIVGEPRVLESVFRAVKKEPGQFPSPFGNNIYLILDMKRMSQERINLLIKDAILIHSKLNNKKLFIKVINPTLTSIFSKIKKLATKSIYVSIDYQNTDLNITKANMGELDIGLIITDTKTFNAKKQVFWTLKTPVLKIGEFGFATVKSGVIVGNEDDAEHHSSVIMDCCKQLDFDIDFYHFDTKFSSNTDSLIEHFENLSKLFNKKVNIIKDGQNPLLKLRKRDDILQFISLSQKIFENRFLSIFSKDTDKLHYILDKNYQLFIPQNDKI</sequence>
<dbReference type="OrthoDB" id="5337496at2"/>
<evidence type="ECO:0000259" key="1">
    <source>
        <dbReference type="PROSITE" id="PS51202"/>
    </source>
</evidence>
<dbReference type="Pfam" id="PF02080">
    <property type="entry name" value="TrkA_C"/>
    <property type="match status" value="1"/>
</dbReference>
<dbReference type="GO" id="GO:0006813">
    <property type="term" value="P:potassium ion transport"/>
    <property type="evidence" value="ECO:0007669"/>
    <property type="project" value="InterPro"/>
</dbReference>
<proteinExistence type="predicted"/>
<dbReference type="HOGENOM" id="CLU_583841_0_0_7"/>
<dbReference type="eggNOG" id="COG3400">
    <property type="taxonomic scope" value="Bacteria"/>
</dbReference>
<dbReference type="Proteomes" id="UP000028486">
    <property type="component" value="Chromosome"/>
</dbReference>
<dbReference type="Gene3D" id="3.30.70.1450">
    <property type="entry name" value="Regulator of K+ conductance, C-terminal domain"/>
    <property type="match status" value="1"/>
</dbReference>
<dbReference type="PROSITE" id="PS51202">
    <property type="entry name" value="RCK_C"/>
    <property type="match status" value="1"/>
</dbReference>
<dbReference type="SUPFAM" id="SSF116726">
    <property type="entry name" value="TrkA C-terminal domain-like"/>
    <property type="match status" value="1"/>
</dbReference>
<evidence type="ECO:0000313" key="3">
    <source>
        <dbReference type="Proteomes" id="UP000028486"/>
    </source>
</evidence>
<reference evidence="3" key="1">
    <citation type="journal article" date="2014" name="Genome Announc.">
        <title>Complete Genome Sequence of Campylobacter iguaniorum Strain 1485ET, Isolated from a Bearded Dragon (Pogona vitticeps).</title>
        <authorList>
            <person name="Gilbert M.J."/>
            <person name="Miller W.G."/>
            <person name="Yee E."/>
            <person name="Kik M."/>
            <person name="Wagenaar J.A."/>
            <person name="Duim B."/>
        </authorList>
    </citation>
    <scope>NUCLEOTIDE SEQUENCE [LARGE SCALE GENOMIC DNA]</scope>
    <source>
        <strain evidence="3">1485E</strain>
    </source>
</reference>
<dbReference type="EMBL" id="CP009043">
    <property type="protein sequence ID" value="AII14731.1"/>
    <property type="molecule type" value="Genomic_DNA"/>
</dbReference>
<dbReference type="RefSeq" id="WP_038454172.1">
    <property type="nucleotide sequence ID" value="NZ_CP009043.1"/>
</dbReference>
<dbReference type="InterPro" id="IPR036721">
    <property type="entry name" value="RCK_C_sf"/>
</dbReference>
<feature type="domain" description="RCK C-terminal" evidence="1">
    <location>
        <begin position="142"/>
        <end position="222"/>
    </location>
</feature>
<dbReference type="AlphaFoldDB" id="A0A076F9S8"/>
<dbReference type="KEGG" id="caj:CIG1485E_0893"/>
<protein>
    <recommendedName>
        <fullName evidence="1">RCK C-terminal domain-containing protein</fullName>
    </recommendedName>
</protein>
<name>A0A076F9S8_9BACT</name>
<keyword evidence="3" id="KW-1185">Reference proteome</keyword>
<dbReference type="STRING" id="1244531.CIG2463D_0892"/>
<dbReference type="InterPro" id="IPR006037">
    <property type="entry name" value="RCK_C"/>
</dbReference>
<accession>A0A076F9S8</accession>
<organism evidence="2 3">
    <name type="scientific">Campylobacter iguaniorum</name>
    <dbReference type="NCBI Taxonomy" id="1244531"/>
    <lineage>
        <taxon>Bacteria</taxon>
        <taxon>Pseudomonadati</taxon>
        <taxon>Campylobacterota</taxon>
        <taxon>Epsilonproteobacteria</taxon>
        <taxon>Campylobacterales</taxon>
        <taxon>Campylobacteraceae</taxon>
        <taxon>Campylobacter</taxon>
    </lineage>
</organism>
<dbReference type="GO" id="GO:0008324">
    <property type="term" value="F:monoatomic cation transmembrane transporter activity"/>
    <property type="evidence" value="ECO:0007669"/>
    <property type="project" value="InterPro"/>
</dbReference>
<gene>
    <name evidence="2" type="ORF">CIG1485E_0893</name>
</gene>
<dbReference type="PATRIC" id="fig|1244531.5.peg.891"/>